<evidence type="ECO:0000313" key="2">
    <source>
        <dbReference type="Proteomes" id="UP000887540"/>
    </source>
</evidence>
<proteinExistence type="predicted"/>
<dbReference type="WBParaSite" id="ACRNAN_scaffold4593.g14653.t1">
    <property type="protein sequence ID" value="ACRNAN_scaffold4593.g14653.t1"/>
    <property type="gene ID" value="ACRNAN_scaffold4593.g14653"/>
</dbReference>
<protein>
    <submittedName>
        <fullName evidence="3">Uncharacterized protein</fullName>
    </submittedName>
</protein>
<feature type="region of interest" description="Disordered" evidence="1">
    <location>
        <begin position="289"/>
        <end position="318"/>
    </location>
</feature>
<feature type="region of interest" description="Disordered" evidence="1">
    <location>
        <begin position="168"/>
        <end position="187"/>
    </location>
</feature>
<sequence length="770" mass="86841">MESNEQLTEEIRKSAQGNEALLQVIDAMFKTIKSATQSESESQRLIMEAFMKNFGSAAAFSQASPSPQQQTSTTCTSIDPPPGIVESSSTPTKSTNDELLVISPPKVAPPPGFCIPSLQSIPPSIIRAPPGFPDEATCISQIEEIQQLISPPPDLKKNEDNTIYEETPSFATTSSLPPLFEESPETKEGLVEAEKLETVQEASVEGVESETANGPKEVEQQQLAETDGFFEEELIEQAEELETIQEISPEGGESETANFQKENVQQQLAETDDFDEFFDPEYLALNVQEEEENELVSDELNQEAEDAATTEPNVENEADYSDKTYLDQILTAEEILEPESEAPLLPHTYVELEVENDASINVSEVDTTNVDEQHDLEMDNVDFFSPDFIAQLNAMQATLDDQQQPSLESTPVLSTECLTTQQQELEEGEIVDSDQETALPLEELTAVSRNRSGINYEELNEYSEFIDQSFLEETILRNELVGEEEEFTEADGADEFFDPIFLNGRIQRMNLENELEEGEILDNDVGQVRSSVRTSSSRIQEVDPMNRPKIQYAVQDGRITNYETINPVHLAIAEHIVLPAENTSIQREVLEKSIDNCCAILRLIQKAHICHPVITPENWFLIEEEFCQHDYYFPSYSMNVSGVHDLIRLNLLQEKTGPSGAKHFLVNREVIFMRFFPLSRNIASNLYRMLKEMRKPVAIGSIMNFYEHMSGVVNEHQSKEEKIVEIINEFPEIFLLDSPDQDHDVKAAMIYLNERVPERDVCLDFSRKSL</sequence>
<dbReference type="Proteomes" id="UP000887540">
    <property type="component" value="Unplaced"/>
</dbReference>
<dbReference type="AlphaFoldDB" id="A0A914DWY9"/>
<feature type="compositionally biased region" description="Low complexity" evidence="1">
    <location>
        <begin position="60"/>
        <end position="77"/>
    </location>
</feature>
<organism evidence="2 3">
    <name type="scientific">Acrobeloides nanus</name>
    <dbReference type="NCBI Taxonomy" id="290746"/>
    <lineage>
        <taxon>Eukaryota</taxon>
        <taxon>Metazoa</taxon>
        <taxon>Ecdysozoa</taxon>
        <taxon>Nematoda</taxon>
        <taxon>Chromadorea</taxon>
        <taxon>Rhabditida</taxon>
        <taxon>Tylenchina</taxon>
        <taxon>Cephalobomorpha</taxon>
        <taxon>Cephaloboidea</taxon>
        <taxon>Cephalobidae</taxon>
        <taxon>Acrobeloides</taxon>
    </lineage>
</organism>
<accession>A0A914DWY9</accession>
<evidence type="ECO:0000256" key="1">
    <source>
        <dbReference type="SAM" id="MobiDB-lite"/>
    </source>
</evidence>
<feature type="region of interest" description="Disordered" evidence="1">
    <location>
        <begin position="60"/>
        <end position="95"/>
    </location>
</feature>
<feature type="region of interest" description="Disordered" evidence="1">
    <location>
        <begin position="201"/>
        <end position="221"/>
    </location>
</feature>
<reference evidence="3" key="1">
    <citation type="submission" date="2022-11" db="UniProtKB">
        <authorList>
            <consortium name="WormBaseParasite"/>
        </authorList>
    </citation>
    <scope>IDENTIFICATION</scope>
</reference>
<evidence type="ECO:0000313" key="3">
    <source>
        <dbReference type="WBParaSite" id="ACRNAN_scaffold4593.g14653.t1"/>
    </source>
</evidence>
<keyword evidence="2" id="KW-1185">Reference proteome</keyword>
<name>A0A914DWY9_9BILA</name>